<protein>
    <submittedName>
        <fullName evidence="1">Uncharacterized protein</fullName>
    </submittedName>
</protein>
<reference evidence="1 2" key="1">
    <citation type="journal article" date="2018" name="Front. Plant Sci.">
        <title>Red Clover (Trifolium pratense) and Zigzag Clover (T. medium) - A Picture of Genomic Similarities and Differences.</title>
        <authorList>
            <person name="Dluhosova J."/>
            <person name="Istvanek J."/>
            <person name="Nedelnik J."/>
            <person name="Repkova J."/>
        </authorList>
    </citation>
    <scope>NUCLEOTIDE SEQUENCE [LARGE SCALE GENOMIC DNA]</scope>
    <source>
        <strain evidence="2">cv. 10/8</strain>
        <tissue evidence="1">Leaf</tissue>
    </source>
</reference>
<proteinExistence type="predicted"/>
<sequence>DDRPIPQTNTSLFSELCPHLHAFWKTSPKFTHPTQSQARLTVEILWNELPKTRCIFFSVAHSIRTPQLSVLDLE</sequence>
<accession>A0A392S0K2</accession>
<comment type="caution">
    <text evidence="1">The sequence shown here is derived from an EMBL/GenBank/DDBJ whole genome shotgun (WGS) entry which is preliminary data.</text>
</comment>
<dbReference type="Proteomes" id="UP000265520">
    <property type="component" value="Unassembled WGS sequence"/>
</dbReference>
<keyword evidence="2" id="KW-1185">Reference proteome</keyword>
<name>A0A392S0K2_9FABA</name>
<evidence type="ECO:0000313" key="2">
    <source>
        <dbReference type="Proteomes" id="UP000265520"/>
    </source>
</evidence>
<dbReference type="AlphaFoldDB" id="A0A392S0K2"/>
<feature type="non-terminal residue" evidence="1">
    <location>
        <position position="1"/>
    </location>
</feature>
<organism evidence="1 2">
    <name type="scientific">Trifolium medium</name>
    <dbReference type="NCBI Taxonomy" id="97028"/>
    <lineage>
        <taxon>Eukaryota</taxon>
        <taxon>Viridiplantae</taxon>
        <taxon>Streptophyta</taxon>
        <taxon>Embryophyta</taxon>
        <taxon>Tracheophyta</taxon>
        <taxon>Spermatophyta</taxon>
        <taxon>Magnoliopsida</taxon>
        <taxon>eudicotyledons</taxon>
        <taxon>Gunneridae</taxon>
        <taxon>Pentapetalae</taxon>
        <taxon>rosids</taxon>
        <taxon>fabids</taxon>
        <taxon>Fabales</taxon>
        <taxon>Fabaceae</taxon>
        <taxon>Papilionoideae</taxon>
        <taxon>50 kb inversion clade</taxon>
        <taxon>NPAAA clade</taxon>
        <taxon>Hologalegina</taxon>
        <taxon>IRL clade</taxon>
        <taxon>Trifolieae</taxon>
        <taxon>Trifolium</taxon>
    </lineage>
</organism>
<evidence type="ECO:0000313" key="1">
    <source>
        <dbReference type="EMBL" id="MCI41927.1"/>
    </source>
</evidence>
<dbReference type="EMBL" id="LXQA010297963">
    <property type="protein sequence ID" value="MCI41927.1"/>
    <property type="molecule type" value="Genomic_DNA"/>
</dbReference>